<feature type="transmembrane region" description="Helical" evidence="1">
    <location>
        <begin position="121"/>
        <end position="140"/>
    </location>
</feature>
<protein>
    <submittedName>
        <fullName evidence="2">Uncharacterized protein</fullName>
    </submittedName>
</protein>
<organism evidence="2 3">
    <name type="scientific">Skeletonema marinoi</name>
    <dbReference type="NCBI Taxonomy" id="267567"/>
    <lineage>
        <taxon>Eukaryota</taxon>
        <taxon>Sar</taxon>
        <taxon>Stramenopiles</taxon>
        <taxon>Ochrophyta</taxon>
        <taxon>Bacillariophyta</taxon>
        <taxon>Coscinodiscophyceae</taxon>
        <taxon>Thalassiosirophycidae</taxon>
        <taxon>Thalassiosirales</taxon>
        <taxon>Skeletonemataceae</taxon>
        <taxon>Skeletonema</taxon>
        <taxon>Skeletonema marinoi-dohrnii complex</taxon>
    </lineage>
</organism>
<keyword evidence="1" id="KW-1133">Transmembrane helix</keyword>
<dbReference type="EMBL" id="JATAAI010000003">
    <property type="protein sequence ID" value="KAK1746905.1"/>
    <property type="molecule type" value="Genomic_DNA"/>
</dbReference>
<feature type="non-terminal residue" evidence="2">
    <location>
        <position position="193"/>
    </location>
</feature>
<name>A0AAD8YKB0_9STRA</name>
<accession>A0AAD8YKB0</accession>
<sequence>SGSRDDFVEVRKGKIALNASFYQLRHTASLNQSLPAATSLWQHCRAPSKSATRRLSSIFKTDTNNSLDRNAIMAKQTEKREKILHMLHIFTSDLILQVFGGAGAIWGFSEVIGLRTPETVWFWRPFASFVGAVFFARWIVQLDAHIKEENIELFPKKIQQLEVTISDEEQKGLCDEPASIAMQSTGKDYNTCK</sequence>
<feature type="transmembrane region" description="Helical" evidence="1">
    <location>
        <begin position="83"/>
        <end position="109"/>
    </location>
</feature>
<evidence type="ECO:0000313" key="2">
    <source>
        <dbReference type="EMBL" id="KAK1746905.1"/>
    </source>
</evidence>
<reference evidence="2" key="1">
    <citation type="submission" date="2023-06" db="EMBL/GenBank/DDBJ databases">
        <title>Survivors Of The Sea: Transcriptome response of Skeletonema marinoi to long-term dormancy.</title>
        <authorList>
            <person name="Pinder M.I.M."/>
            <person name="Kourtchenko O."/>
            <person name="Robertson E.K."/>
            <person name="Larsson T."/>
            <person name="Maumus F."/>
            <person name="Osuna-Cruz C.M."/>
            <person name="Vancaester E."/>
            <person name="Stenow R."/>
            <person name="Vandepoele K."/>
            <person name="Ploug H."/>
            <person name="Bruchert V."/>
            <person name="Godhe A."/>
            <person name="Topel M."/>
        </authorList>
    </citation>
    <scope>NUCLEOTIDE SEQUENCE</scope>
    <source>
        <strain evidence="2">R05AC</strain>
    </source>
</reference>
<dbReference type="Proteomes" id="UP001224775">
    <property type="component" value="Unassembled WGS sequence"/>
</dbReference>
<comment type="caution">
    <text evidence="2">The sequence shown here is derived from an EMBL/GenBank/DDBJ whole genome shotgun (WGS) entry which is preliminary data.</text>
</comment>
<gene>
    <name evidence="2" type="ORF">QTG54_002249</name>
</gene>
<keyword evidence="1" id="KW-0472">Membrane</keyword>
<evidence type="ECO:0000256" key="1">
    <source>
        <dbReference type="SAM" id="Phobius"/>
    </source>
</evidence>
<keyword evidence="1" id="KW-0812">Transmembrane</keyword>
<proteinExistence type="predicted"/>
<evidence type="ECO:0000313" key="3">
    <source>
        <dbReference type="Proteomes" id="UP001224775"/>
    </source>
</evidence>
<keyword evidence="3" id="KW-1185">Reference proteome</keyword>
<dbReference type="AlphaFoldDB" id="A0AAD8YKB0"/>